<comment type="caution">
    <text evidence="4">The sequence shown here is derived from an EMBL/GenBank/DDBJ whole genome shotgun (WGS) entry which is preliminary data.</text>
</comment>
<keyword evidence="2" id="KW-0472">Membrane</keyword>
<evidence type="ECO:0000313" key="4">
    <source>
        <dbReference type="EMBL" id="MFC5243537.1"/>
    </source>
</evidence>
<dbReference type="Gene3D" id="2.80.10.50">
    <property type="match status" value="1"/>
</dbReference>
<feature type="transmembrane region" description="Helical" evidence="2">
    <location>
        <begin position="129"/>
        <end position="149"/>
    </location>
</feature>
<dbReference type="InterPro" id="IPR035992">
    <property type="entry name" value="Ricin_B-like_lectins"/>
</dbReference>
<organism evidence="4 5">
    <name type="scientific">Streptomyces atrovirens</name>
    <dbReference type="NCBI Taxonomy" id="285556"/>
    <lineage>
        <taxon>Bacteria</taxon>
        <taxon>Bacillati</taxon>
        <taxon>Actinomycetota</taxon>
        <taxon>Actinomycetes</taxon>
        <taxon>Kitasatosporales</taxon>
        <taxon>Streptomycetaceae</taxon>
        <taxon>Streptomyces</taxon>
    </lineage>
</organism>
<dbReference type="PROSITE" id="PS50231">
    <property type="entry name" value="RICIN_B_LECTIN"/>
    <property type="match status" value="1"/>
</dbReference>
<evidence type="ECO:0000259" key="3">
    <source>
        <dbReference type="SMART" id="SM00458"/>
    </source>
</evidence>
<feature type="compositionally biased region" description="Low complexity" evidence="1">
    <location>
        <begin position="45"/>
        <end position="57"/>
    </location>
</feature>
<keyword evidence="2" id="KW-1133">Transmembrane helix</keyword>
<reference evidence="5" key="1">
    <citation type="journal article" date="2019" name="Int. J. Syst. Evol. Microbiol.">
        <title>The Global Catalogue of Microorganisms (GCM) 10K type strain sequencing project: providing services to taxonomists for standard genome sequencing and annotation.</title>
        <authorList>
            <consortium name="The Broad Institute Genomics Platform"/>
            <consortium name="The Broad Institute Genome Sequencing Center for Infectious Disease"/>
            <person name="Wu L."/>
            <person name="Ma J."/>
        </authorList>
    </citation>
    <scope>NUCLEOTIDE SEQUENCE [LARGE SCALE GENOMIC DNA]</scope>
    <source>
        <strain evidence="5">CGMCC 4.7131</strain>
    </source>
</reference>
<evidence type="ECO:0000313" key="5">
    <source>
        <dbReference type="Proteomes" id="UP001596035"/>
    </source>
</evidence>
<dbReference type="Proteomes" id="UP001596035">
    <property type="component" value="Unassembled WGS sequence"/>
</dbReference>
<evidence type="ECO:0000256" key="1">
    <source>
        <dbReference type="SAM" id="MobiDB-lite"/>
    </source>
</evidence>
<dbReference type="SUPFAM" id="SSF50370">
    <property type="entry name" value="Ricin B-like lectins"/>
    <property type="match status" value="1"/>
</dbReference>
<accession>A0ABW0DZQ4</accession>
<gene>
    <name evidence="4" type="ORF">ACFPWV_27100</name>
</gene>
<dbReference type="EMBL" id="JBHSKN010000026">
    <property type="protein sequence ID" value="MFC5243537.1"/>
    <property type="molecule type" value="Genomic_DNA"/>
</dbReference>
<feature type="compositionally biased region" description="Low complexity" evidence="1">
    <location>
        <begin position="70"/>
        <end position="95"/>
    </location>
</feature>
<feature type="compositionally biased region" description="Low complexity" evidence="1">
    <location>
        <begin position="14"/>
        <end position="27"/>
    </location>
</feature>
<dbReference type="Pfam" id="PF00652">
    <property type="entry name" value="Ricin_B_lectin"/>
    <property type="match status" value="1"/>
</dbReference>
<protein>
    <submittedName>
        <fullName evidence="4">RICIN domain-containing protein</fullName>
    </submittedName>
</protein>
<feature type="compositionally biased region" description="Low complexity" evidence="1">
    <location>
        <begin position="189"/>
        <end position="223"/>
    </location>
</feature>
<feature type="domain" description="Ricin B lectin" evidence="3">
    <location>
        <begin position="264"/>
        <end position="415"/>
    </location>
</feature>
<dbReference type="SMART" id="SM00458">
    <property type="entry name" value="RICIN"/>
    <property type="match status" value="1"/>
</dbReference>
<dbReference type="RefSeq" id="WP_344567302.1">
    <property type="nucleotide sequence ID" value="NZ_BAAATG010000054.1"/>
</dbReference>
<dbReference type="InterPro" id="IPR000772">
    <property type="entry name" value="Ricin_B_lectin"/>
</dbReference>
<feature type="compositionally biased region" description="Basic and acidic residues" evidence="1">
    <location>
        <begin position="234"/>
        <end position="249"/>
    </location>
</feature>
<evidence type="ECO:0000256" key="2">
    <source>
        <dbReference type="SAM" id="Phobius"/>
    </source>
</evidence>
<proteinExistence type="predicted"/>
<feature type="region of interest" description="Disordered" evidence="1">
    <location>
        <begin position="158"/>
        <end position="253"/>
    </location>
</feature>
<sequence>MPRQHEPPAGEATPAVAVRRAVSVPAPGNDPGADLRPRRPDPVPASASAAESAVSAAEEGRQQEQEQEQEQQQQRQAAEPDGAEAEAAAGVVAAGNGDGARAEGNARADGNADADADETAPGRLRGPMVAAAAIVGAVLICVPLLVLGLTREEDRTVETAPVGGTTLDPGTSDDIPAADYRAAPPSPSVSPSGAESESASGSPADSGSESESEPKSAPSPSRSAEVKAAPSSGTEKKGDDKAEEPKADKPPAITARQLANALSTRVNAQLKNVATGKCADLPYFEKGSVDGPVSQFNCRPTTKDNQLWDLEVADSNGGPGGASLFVIRNRKDGLCMDLPHYGSVAAGTKVTEYHCRPAADNQLWWLDPRSGGYWIRNAASNLCMSVVGGSSAGNDARLQVARCGSGTGEQRWSVVSVVKPS</sequence>
<feature type="region of interest" description="Disordered" evidence="1">
    <location>
        <begin position="1"/>
        <end position="122"/>
    </location>
</feature>
<keyword evidence="5" id="KW-1185">Reference proteome</keyword>
<name>A0ABW0DZQ4_9ACTN</name>
<keyword evidence="2" id="KW-0812">Transmembrane</keyword>
<dbReference type="CDD" id="cd00161">
    <property type="entry name" value="beta-trefoil_Ricin-like"/>
    <property type="match status" value="1"/>
</dbReference>